<dbReference type="RefSeq" id="WP_133343463.1">
    <property type="nucleotide sequence ID" value="NZ_SMZO01000033.1"/>
</dbReference>
<dbReference type="InterPro" id="IPR001107">
    <property type="entry name" value="Band_7"/>
</dbReference>
<keyword evidence="2 4" id="KW-0472">Membrane</keyword>
<sequence>MKRRPEADILDPDDDRPIDEDIRIPFVRRGFFVYPVAVIVVVGFLIMALSRSIFVYVLPGEIGVRYDPFLGGTQTDVYGEGLVVKLPWDRFYTYEIRLQNSRHNMRALSSEGMSFDIEISVLYRPKADVLGELHQELGPNYRERVIEPIVVSTVREVFSRHTSHAVYSTDFSIFQGEIAAKLDDTAVRDLVEFTSVLIMRLEMPDIVRLAINRKLEQEQIAESYDFILASQRAEAERKRIEAIGVQNFYSIVASSLSEDVLTWQGIEATVKLASSDNAKMVVIGSGEGQLPIILGGEIGALPPGPPPQIVPVPEDTGNLDFDRLAPLFPDANHTLRELAPTGLDITAPTGTIFTPDRPSDGEVRMPEDGNLIPPWALVPNEAGLPRPTEVERN</sequence>
<dbReference type="SUPFAM" id="SSF117892">
    <property type="entry name" value="Band 7/SPFH domain"/>
    <property type="match status" value="1"/>
</dbReference>
<dbReference type="SMART" id="SM00244">
    <property type="entry name" value="PHB"/>
    <property type="match status" value="1"/>
</dbReference>
<organism evidence="6 7">
    <name type="scientific">Meridianimarinicoccus aquatilis</name>
    <dbReference type="NCBI Taxonomy" id="2552766"/>
    <lineage>
        <taxon>Bacteria</taxon>
        <taxon>Pseudomonadati</taxon>
        <taxon>Pseudomonadota</taxon>
        <taxon>Alphaproteobacteria</taxon>
        <taxon>Rhodobacterales</taxon>
        <taxon>Paracoccaceae</taxon>
        <taxon>Meridianimarinicoccus</taxon>
    </lineage>
</organism>
<dbReference type="InterPro" id="IPR000163">
    <property type="entry name" value="Prohibitin"/>
</dbReference>
<evidence type="ECO:0000256" key="2">
    <source>
        <dbReference type="ARBA" id="ARBA00023136"/>
    </source>
</evidence>
<evidence type="ECO:0000313" key="7">
    <source>
        <dbReference type="Proteomes" id="UP000294562"/>
    </source>
</evidence>
<evidence type="ECO:0000256" key="1">
    <source>
        <dbReference type="ARBA" id="ARBA00004167"/>
    </source>
</evidence>
<feature type="transmembrane region" description="Helical" evidence="4">
    <location>
        <begin position="31"/>
        <end position="58"/>
    </location>
</feature>
<dbReference type="AlphaFoldDB" id="A0A4R6AVN9"/>
<dbReference type="PANTHER" id="PTHR23222">
    <property type="entry name" value="PROHIBITIN"/>
    <property type="match status" value="1"/>
</dbReference>
<name>A0A4R6AVN9_9RHOB</name>
<dbReference type="InterPro" id="IPR036013">
    <property type="entry name" value="Band_7/SPFH_dom_sf"/>
</dbReference>
<keyword evidence="7" id="KW-1185">Reference proteome</keyword>
<dbReference type="Pfam" id="PF01145">
    <property type="entry name" value="Band_7"/>
    <property type="match status" value="1"/>
</dbReference>
<keyword evidence="4" id="KW-1133">Transmembrane helix</keyword>
<proteinExistence type="predicted"/>
<dbReference type="CDD" id="cd03401">
    <property type="entry name" value="SPFH_prohibitin"/>
    <property type="match status" value="1"/>
</dbReference>
<dbReference type="GO" id="GO:0016020">
    <property type="term" value="C:membrane"/>
    <property type="evidence" value="ECO:0007669"/>
    <property type="project" value="UniProtKB-SubCell"/>
</dbReference>
<protein>
    <submittedName>
        <fullName evidence="6">Prohibitin family protein</fullName>
    </submittedName>
</protein>
<dbReference type="Proteomes" id="UP000294562">
    <property type="component" value="Unassembled WGS sequence"/>
</dbReference>
<feature type="region of interest" description="Disordered" evidence="3">
    <location>
        <begin position="346"/>
        <end position="393"/>
    </location>
</feature>
<comment type="subcellular location">
    <subcellularLocation>
        <location evidence="1">Membrane</location>
        <topology evidence="1">Single-pass membrane protein</topology>
    </subcellularLocation>
</comment>
<dbReference type="GO" id="GO:0007005">
    <property type="term" value="P:mitochondrion organization"/>
    <property type="evidence" value="ECO:0007669"/>
    <property type="project" value="TreeGrafter"/>
</dbReference>
<dbReference type="OrthoDB" id="9792660at2"/>
<evidence type="ECO:0000256" key="4">
    <source>
        <dbReference type="SAM" id="Phobius"/>
    </source>
</evidence>
<keyword evidence="4" id="KW-0812">Transmembrane</keyword>
<evidence type="ECO:0000259" key="5">
    <source>
        <dbReference type="SMART" id="SM00244"/>
    </source>
</evidence>
<gene>
    <name evidence="6" type="ORF">E2L05_13645</name>
</gene>
<dbReference type="Gene3D" id="3.30.479.30">
    <property type="entry name" value="Band 7 domain"/>
    <property type="match status" value="1"/>
</dbReference>
<dbReference type="EMBL" id="SMZO01000033">
    <property type="protein sequence ID" value="TDL86316.1"/>
    <property type="molecule type" value="Genomic_DNA"/>
</dbReference>
<evidence type="ECO:0000256" key="3">
    <source>
        <dbReference type="SAM" id="MobiDB-lite"/>
    </source>
</evidence>
<evidence type="ECO:0000313" key="6">
    <source>
        <dbReference type="EMBL" id="TDL86316.1"/>
    </source>
</evidence>
<comment type="caution">
    <text evidence="6">The sequence shown here is derived from an EMBL/GenBank/DDBJ whole genome shotgun (WGS) entry which is preliminary data.</text>
</comment>
<reference evidence="6 7" key="1">
    <citation type="submission" date="2019-03" db="EMBL/GenBank/DDBJ databases">
        <title>Rhodobacteraceae bacterium SM1902, a new member of the family Rhodobacteraceae isolated from Yantai.</title>
        <authorList>
            <person name="Sun Y."/>
        </authorList>
    </citation>
    <scope>NUCLEOTIDE SEQUENCE [LARGE SCALE GENOMIC DNA]</scope>
    <source>
        <strain evidence="6 7">SM1902</strain>
    </source>
</reference>
<feature type="domain" description="Band 7" evidence="5">
    <location>
        <begin position="52"/>
        <end position="215"/>
    </location>
</feature>
<dbReference type="PANTHER" id="PTHR23222:SF1">
    <property type="entry name" value="PROHIBITIN-2"/>
    <property type="match status" value="1"/>
</dbReference>
<feature type="compositionally biased region" description="Basic and acidic residues" evidence="3">
    <location>
        <begin position="357"/>
        <end position="367"/>
    </location>
</feature>
<accession>A0A4R6AVN9</accession>